<reference evidence="2" key="1">
    <citation type="submission" date="2022-01" db="EMBL/GenBank/DDBJ databases">
        <title>Genome Sequence Resource for Two Populations of Ditylenchus destructor, the Migratory Endoparasitic Phytonematode.</title>
        <authorList>
            <person name="Zhang H."/>
            <person name="Lin R."/>
            <person name="Xie B."/>
        </authorList>
    </citation>
    <scope>NUCLEOTIDE SEQUENCE</scope>
    <source>
        <strain evidence="2">BazhouSP</strain>
    </source>
</reference>
<accession>A0AAD4R6P0</accession>
<dbReference type="Proteomes" id="UP001201812">
    <property type="component" value="Unassembled WGS sequence"/>
</dbReference>
<evidence type="ECO:0000313" key="3">
    <source>
        <dbReference type="Proteomes" id="UP001201812"/>
    </source>
</evidence>
<sequence>MIIFLIFTVIIFAVKINATSKYTSAELEGYHKLCERVTGPYCAHCEHSSVEELCPNQCRECAIQKGPPSVDGKSLERLRRQCPQLTGQFCVACVNPDVAEICLGECGICGSGGRIPTDAVPGAIGYGGGYGGAGYGTGYGAATEYGAATGYGAAGGTSFGGNSVVVGGETAANPSNIYAFSQYYQPTRGGIKHGQDLLDLIPKELKPAVENTQRPNNNGNQAVYLTPDATGGPQAGVSSVAGVQLPNGQFVQGPSPSGTVVVLGVDQNSQSNNNAAGNAQFIAVPPTTPFQGPTPTGQFPVGQDYFQNLQQTDAGAVDVDTQNIARGEVVDQVVQQSPSNDPIAFFGIVRDFYGIESNANP</sequence>
<dbReference type="EMBL" id="JAKKPZ010000016">
    <property type="protein sequence ID" value="KAI1713137.1"/>
    <property type="molecule type" value="Genomic_DNA"/>
</dbReference>
<protein>
    <submittedName>
        <fullName evidence="2">Uncharacterized protein</fullName>
    </submittedName>
</protein>
<evidence type="ECO:0000313" key="2">
    <source>
        <dbReference type="EMBL" id="KAI1713137.1"/>
    </source>
</evidence>
<dbReference type="AlphaFoldDB" id="A0AAD4R6P0"/>
<evidence type="ECO:0000256" key="1">
    <source>
        <dbReference type="SAM" id="SignalP"/>
    </source>
</evidence>
<proteinExistence type="predicted"/>
<feature type="signal peptide" evidence="1">
    <location>
        <begin position="1"/>
        <end position="18"/>
    </location>
</feature>
<organism evidence="2 3">
    <name type="scientific">Ditylenchus destructor</name>
    <dbReference type="NCBI Taxonomy" id="166010"/>
    <lineage>
        <taxon>Eukaryota</taxon>
        <taxon>Metazoa</taxon>
        <taxon>Ecdysozoa</taxon>
        <taxon>Nematoda</taxon>
        <taxon>Chromadorea</taxon>
        <taxon>Rhabditida</taxon>
        <taxon>Tylenchina</taxon>
        <taxon>Tylenchomorpha</taxon>
        <taxon>Sphaerularioidea</taxon>
        <taxon>Anguinidae</taxon>
        <taxon>Anguininae</taxon>
        <taxon>Ditylenchus</taxon>
    </lineage>
</organism>
<keyword evidence="1" id="KW-0732">Signal</keyword>
<comment type="caution">
    <text evidence="2">The sequence shown here is derived from an EMBL/GenBank/DDBJ whole genome shotgun (WGS) entry which is preliminary data.</text>
</comment>
<name>A0AAD4R6P0_9BILA</name>
<keyword evidence="3" id="KW-1185">Reference proteome</keyword>
<gene>
    <name evidence="2" type="ORF">DdX_09209</name>
</gene>
<feature type="chain" id="PRO_5042259390" evidence="1">
    <location>
        <begin position="19"/>
        <end position="361"/>
    </location>
</feature>